<dbReference type="InterPro" id="IPR000525">
    <property type="entry name" value="Initiator_Rep_WH1"/>
</dbReference>
<dbReference type="InterPro" id="IPR036390">
    <property type="entry name" value="WH_DNA-bd_sf"/>
</dbReference>
<dbReference type="Pfam" id="PF21205">
    <property type="entry name" value="Rep3_C"/>
    <property type="match status" value="1"/>
</dbReference>
<evidence type="ECO:0000313" key="3">
    <source>
        <dbReference type="EMBL" id="HAG1192621.1"/>
    </source>
</evidence>
<evidence type="ECO:0000259" key="2">
    <source>
        <dbReference type="Pfam" id="PF01051"/>
    </source>
</evidence>
<dbReference type="GO" id="GO:0003887">
    <property type="term" value="F:DNA-directed DNA polymerase activity"/>
    <property type="evidence" value="ECO:0007669"/>
    <property type="project" value="InterPro"/>
</dbReference>
<comment type="caution">
    <text evidence="3">The sequence shown here is derived from an EMBL/GenBank/DDBJ whole genome shotgun (WGS) entry which is preliminary data.</text>
</comment>
<proteinExistence type="inferred from homology"/>
<name>A0A758FZH3_SALER</name>
<evidence type="ECO:0000256" key="1">
    <source>
        <dbReference type="ARBA" id="ARBA00038283"/>
    </source>
</evidence>
<dbReference type="NCBIfam" id="NF038290">
    <property type="entry name" value="repM_Acin"/>
    <property type="match status" value="1"/>
</dbReference>
<dbReference type="Pfam" id="PF01051">
    <property type="entry name" value="Rep3_N"/>
    <property type="match status" value="1"/>
</dbReference>
<gene>
    <name evidence="3" type="ORF">G8W20_004856</name>
</gene>
<dbReference type="InterPro" id="IPR036388">
    <property type="entry name" value="WH-like_DNA-bd_sf"/>
</dbReference>
<accession>A0A758FZH3</accession>
<sequence>MSELVVKDNALIEASYTLGLAEQRLILLAIIEARETGQGIDYNSLLRVHAHTYAEQFNIDKKNAYEVIKDASKGLFDRYVTYHDKNPKNGNDRSFHCRWVDKIGYEKNTGTVYLRFTSDVVPLITRLEEQFTSYEIEQVASLDSGYAIRLYELLIKWRTKRKTPVLELQNFRHQLGVQEEKYSRMSDFKKYVLDFAIKQINEHTDITAEYKQEKAGRKITGFQFSYKLKDKKEKSVMLDRDPDTTDMFTNYNDKQLARAVHSKKFISDYNGLVSAQNPANQSSSAWISHMVEWIKKDPERFTKRHMQEYLDDEQAPRF</sequence>
<reference evidence="3" key="1">
    <citation type="journal article" date="2018" name="Genome Biol.">
        <title>SKESA: strategic k-mer extension for scrupulous assemblies.</title>
        <authorList>
            <person name="Souvorov A."/>
            <person name="Agarwala R."/>
            <person name="Lipman D.J."/>
        </authorList>
    </citation>
    <scope>NUCLEOTIDE SEQUENCE</scope>
    <source>
        <strain evidence="3">MA.NL_R66</strain>
    </source>
</reference>
<dbReference type="AlphaFoldDB" id="A0A758FZH3"/>
<comment type="similarity">
    <text evidence="1">Belongs to the initiator RepB protein family.</text>
</comment>
<dbReference type="Gene3D" id="1.10.10.10">
    <property type="entry name" value="Winged helix-like DNA-binding domain superfamily/Winged helix DNA-binding domain"/>
    <property type="match status" value="2"/>
</dbReference>
<feature type="domain" description="Initiator Rep protein WH1" evidence="2">
    <location>
        <begin position="5"/>
        <end position="154"/>
    </location>
</feature>
<dbReference type="SUPFAM" id="SSF46785">
    <property type="entry name" value="Winged helix' DNA-binding domain"/>
    <property type="match status" value="2"/>
</dbReference>
<organism evidence="3">
    <name type="scientific">Salmonella enterica</name>
    <name type="common">Salmonella choleraesuis</name>
    <dbReference type="NCBI Taxonomy" id="28901"/>
    <lineage>
        <taxon>Bacteria</taxon>
        <taxon>Pseudomonadati</taxon>
        <taxon>Pseudomonadota</taxon>
        <taxon>Gammaproteobacteria</taxon>
        <taxon>Enterobacterales</taxon>
        <taxon>Enterobacteriaceae</taxon>
        <taxon>Salmonella</taxon>
    </lineage>
</organism>
<dbReference type="GO" id="GO:0006270">
    <property type="term" value="P:DNA replication initiation"/>
    <property type="evidence" value="ECO:0007669"/>
    <property type="project" value="InterPro"/>
</dbReference>
<dbReference type="EMBL" id="DAAXIT010000042">
    <property type="protein sequence ID" value="HAG1192621.1"/>
    <property type="molecule type" value="Genomic_DNA"/>
</dbReference>
<protein>
    <submittedName>
        <fullName evidence="3">Replication initiation protein</fullName>
    </submittedName>
</protein>
<reference evidence="3" key="2">
    <citation type="submission" date="2020-02" db="EMBL/GenBank/DDBJ databases">
        <authorList>
            <consortium name="NCBI Pathogen Detection Project"/>
        </authorList>
    </citation>
    <scope>NUCLEOTIDE SEQUENCE</scope>
    <source>
        <strain evidence="3">MA.NL_R66</strain>
    </source>
</reference>